<keyword evidence="3" id="KW-1185">Reference proteome</keyword>
<sequence length="94" mass="10753">MKLTVSDHAATWYKEELELNDGDHLRFYVRYGGCGLISGFSLGVKAAPPKNPLVHSLADNILFFIETDDAWYFEGKDLHISMESKMNEPVFHYN</sequence>
<dbReference type="SUPFAM" id="SSF89360">
    <property type="entry name" value="HesB-like domain"/>
    <property type="match status" value="1"/>
</dbReference>
<reference evidence="2" key="1">
    <citation type="submission" date="2023-06" db="EMBL/GenBank/DDBJ databases">
        <title>A Treasure from Seagulls: Isolation and Description of Aciduricobacillus qingdaonensis gen. nov., sp. nov., a Rare Obligately Uric Acid-utilizing Member in the Family Bacillaceae.</title>
        <authorList>
            <person name="Liu W."/>
            <person name="Wang B."/>
        </authorList>
    </citation>
    <scope>NUCLEOTIDE SEQUENCE</scope>
    <source>
        <strain evidence="2">44XB</strain>
    </source>
</reference>
<proteinExistence type="inferred from homology"/>
<dbReference type="PIRSF" id="PIRSF034852">
    <property type="entry name" value="UCP034852"/>
    <property type="match status" value="1"/>
</dbReference>
<organism evidence="2 3">
    <name type="scientific">Aciduricibacillus chroicocephali</name>
    <dbReference type="NCBI Taxonomy" id="3054939"/>
    <lineage>
        <taxon>Bacteria</taxon>
        <taxon>Bacillati</taxon>
        <taxon>Bacillota</taxon>
        <taxon>Bacilli</taxon>
        <taxon>Bacillales</taxon>
        <taxon>Bacillaceae</taxon>
        <taxon>Aciduricibacillus</taxon>
    </lineage>
</organism>
<accession>A0ABY9KYY0</accession>
<gene>
    <name evidence="2" type="ORF">QR721_06715</name>
</gene>
<protein>
    <submittedName>
        <fullName evidence="2">HesB/YadR/YfhF family protein</fullName>
    </submittedName>
</protein>
<name>A0ABY9KYY0_9BACI</name>
<evidence type="ECO:0000256" key="1">
    <source>
        <dbReference type="ARBA" id="ARBA00006718"/>
    </source>
</evidence>
<dbReference type="InterPro" id="IPR008326">
    <property type="entry name" value="PdhI-like"/>
</dbReference>
<dbReference type="RefSeq" id="WP_348029675.1">
    <property type="nucleotide sequence ID" value="NZ_CP129113.1"/>
</dbReference>
<dbReference type="EMBL" id="CP129113">
    <property type="protein sequence ID" value="WLV25885.1"/>
    <property type="molecule type" value="Genomic_DNA"/>
</dbReference>
<evidence type="ECO:0000313" key="3">
    <source>
        <dbReference type="Proteomes" id="UP001180087"/>
    </source>
</evidence>
<dbReference type="Proteomes" id="UP001180087">
    <property type="component" value="Chromosome"/>
</dbReference>
<comment type="similarity">
    <text evidence="1">Belongs to the HesB/IscA family.</text>
</comment>
<dbReference type="InterPro" id="IPR035903">
    <property type="entry name" value="HesB-like_dom_sf"/>
</dbReference>
<evidence type="ECO:0000313" key="2">
    <source>
        <dbReference type="EMBL" id="WLV25885.1"/>
    </source>
</evidence>